<evidence type="ECO:0000313" key="15">
    <source>
        <dbReference type="Proteomes" id="UP000595224"/>
    </source>
</evidence>
<dbReference type="GO" id="GO:0005047">
    <property type="term" value="F:signal recognition particle binding"/>
    <property type="evidence" value="ECO:0007669"/>
    <property type="project" value="TreeGrafter"/>
</dbReference>
<keyword evidence="9" id="KW-0675">Receptor</keyword>
<dbReference type="InterPro" id="IPR036225">
    <property type="entry name" value="SRP/SRP_N"/>
</dbReference>
<protein>
    <submittedName>
        <fullName evidence="14">Signal recognition particle-docking protein FtsY</fullName>
    </submittedName>
</protein>
<proteinExistence type="inferred from homology"/>
<dbReference type="SMART" id="SM00382">
    <property type="entry name" value="AAA"/>
    <property type="match status" value="1"/>
</dbReference>
<evidence type="ECO:0000259" key="13">
    <source>
        <dbReference type="SMART" id="SM00963"/>
    </source>
</evidence>
<dbReference type="GO" id="GO:0005737">
    <property type="term" value="C:cytoplasm"/>
    <property type="evidence" value="ECO:0007669"/>
    <property type="project" value="UniProtKB-ARBA"/>
</dbReference>
<feature type="domain" description="Signal recognition particle SRP54 helical bundle" evidence="13">
    <location>
        <begin position="1"/>
        <end position="72"/>
    </location>
</feature>
<dbReference type="KEGG" id="tper:IWA51_04695"/>
<dbReference type="Gene3D" id="1.20.120.140">
    <property type="entry name" value="Signal recognition particle SRP54, nucleotide-binding domain"/>
    <property type="match status" value="1"/>
</dbReference>
<dbReference type="PANTHER" id="PTHR43134">
    <property type="entry name" value="SIGNAL RECOGNITION PARTICLE RECEPTOR SUBUNIT ALPHA"/>
    <property type="match status" value="1"/>
</dbReference>
<keyword evidence="4" id="KW-0963">Cytoplasm</keyword>
<dbReference type="SUPFAM" id="SSF52540">
    <property type="entry name" value="P-loop containing nucleoside triphosphate hydrolases"/>
    <property type="match status" value="1"/>
</dbReference>
<evidence type="ECO:0000313" key="14">
    <source>
        <dbReference type="EMBL" id="QQA01899.1"/>
    </source>
</evidence>
<evidence type="ECO:0000256" key="8">
    <source>
        <dbReference type="ARBA" id="ARBA00023136"/>
    </source>
</evidence>
<dbReference type="Gene3D" id="3.40.50.300">
    <property type="entry name" value="P-loop containing nucleotide triphosphate hydrolases"/>
    <property type="match status" value="1"/>
</dbReference>
<dbReference type="GO" id="GO:0005886">
    <property type="term" value="C:plasma membrane"/>
    <property type="evidence" value="ECO:0007669"/>
    <property type="project" value="UniProtKB-SubCell"/>
</dbReference>
<comment type="catalytic activity">
    <reaction evidence="10">
        <text>GTP + H2O = GDP + phosphate + H(+)</text>
        <dbReference type="Rhea" id="RHEA:19669"/>
        <dbReference type="ChEBI" id="CHEBI:15377"/>
        <dbReference type="ChEBI" id="CHEBI:15378"/>
        <dbReference type="ChEBI" id="CHEBI:37565"/>
        <dbReference type="ChEBI" id="CHEBI:43474"/>
        <dbReference type="ChEBI" id="CHEBI:58189"/>
        <dbReference type="EC" id="3.6.5.4"/>
    </reaction>
</comment>
<dbReference type="Proteomes" id="UP000595224">
    <property type="component" value="Chromosome"/>
</dbReference>
<keyword evidence="3" id="KW-1003">Cell membrane</keyword>
<comment type="similarity">
    <text evidence="2">Belongs to the GTP-binding SRP family.</text>
</comment>
<accession>A0A7T3V684</accession>
<dbReference type="InterPro" id="IPR027417">
    <property type="entry name" value="P-loop_NTPase"/>
</dbReference>
<evidence type="ECO:0000256" key="4">
    <source>
        <dbReference type="ARBA" id="ARBA00022490"/>
    </source>
</evidence>
<keyword evidence="6" id="KW-0378">Hydrolase</keyword>
<dbReference type="Pfam" id="PF00448">
    <property type="entry name" value="SRP54"/>
    <property type="match status" value="1"/>
</dbReference>
<evidence type="ECO:0000256" key="5">
    <source>
        <dbReference type="ARBA" id="ARBA00022741"/>
    </source>
</evidence>
<evidence type="ECO:0000256" key="2">
    <source>
        <dbReference type="ARBA" id="ARBA00008531"/>
    </source>
</evidence>
<dbReference type="InterPro" id="IPR013822">
    <property type="entry name" value="Signal_recog_particl_SRP54_hlx"/>
</dbReference>
<feature type="domain" description="AAA+ ATPase" evidence="11">
    <location>
        <begin position="87"/>
        <end position="234"/>
    </location>
</feature>
<evidence type="ECO:0000256" key="6">
    <source>
        <dbReference type="ARBA" id="ARBA00022801"/>
    </source>
</evidence>
<dbReference type="GO" id="GO:0006614">
    <property type="term" value="P:SRP-dependent cotranslational protein targeting to membrane"/>
    <property type="evidence" value="ECO:0007669"/>
    <property type="project" value="InterPro"/>
</dbReference>
<evidence type="ECO:0000259" key="11">
    <source>
        <dbReference type="SMART" id="SM00382"/>
    </source>
</evidence>
<dbReference type="AlphaFoldDB" id="A0A7T3V684"/>
<dbReference type="NCBIfam" id="TIGR00064">
    <property type="entry name" value="ftsY"/>
    <property type="match status" value="1"/>
</dbReference>
<dbReference type="SMART" id="SM00962">
    <property type="entry name" value="SRP54"/>
    <property type="match status" value="1"/>
</dbReference>
<sequence>MAKTSFGQKLKALFGIHKNSDSDFFEELTDALIEGDVGARTAVEIVDSLEKKCREGKVSGENAITSELEKILLEFVHAQKLSPVEGKVNVYMVLGVNGVGKTTSVAKMAKLFSSAGTGVIMAASDTFRAAAVDQIAMHGEKLGIRVVKHQMGSDPSAVVFDAAEACRAGGGGLVLADTAGRLHNKENLVNELKKIDRIAASKADEGCYKKILVIDATTGQNALRQAEVFNEAVGVDALVLTKYDSTARGGVLISIGKELGIPAAFVCNGEKYADIAQFNPQGYIKEFLGL</sequence>
<dbReference type="InterPro" id="IPR000897">
    <property type="entry name" value="SRP54_GTPase_dom"/>
</dbReference>
<evidence type="ECO:0000256" key="1">
    <source>
        <dbReference type="ARBA" id="ARBA00004413"/>
    </source>
</evidence>
<dbReference type="InterPro" id="IPR004390">
    <property type="entry name" value="SR_rcpt_FtsY"/>
</dbReference>
<feature type="domain" description="SRP54-type proteins GTP-binding" evidence="12">
    <location>
        <begin position="88"/>
        <end position="289"/>
    </location>
</feature>
<evidence type="ECO:0000259" key="12">
    <source>
        <dbReference type="SMART" id="SM00962"/>
    </source>
</evidence>
<keyword evidence="5" id="KW-0547">Nucleotide-binding</keyword>
<keyword evidence="8" id="KW-0472">Membrane</keyword>
<dbReference type="GO" id="GO:0003924">
    <property type="term" value="F:GTPase activity"/>
    <property type="evidence" value="ECO:0007669"/>
    <property type="project" value="TreeGrafter"/>
</dbReference>
<evidence type="ECO:0000256" key="7">
    <source>
        <dbReference type="ARBA" id="ARBA00023134"/>
    </source>
</evidence>
<dbReference type="PANTHER" id="PTHR43134:SF1">
    <property type="entry name" value="SIGNAL RECOGNITION PARTICLE RECEPTOR SUBUNIT ALPHA"/>
    <property type="match status" value="1"/>
</dbReference>
<evidence type="ECO:0000256" key="3">
    <source>
        <dbReference type="ARBA" id="ARBA00022475"/>
    </source>
</evidence>
<dbReference type="EMBL" id="CP064936">
    <property type="protein sequence ID" value="QQA01899.1"/>
    <property type="molecule type" value="Genomic_DNA"/>
</dbReference>
<dbReference type="InterPro" id="IPR042101">
    <property type="entry name" value="SRP54_N_sf"/>
</dbReference>
<comment type="subcellular location">
    <subcellularLocation>
        <location evidence="1">Cell membrane</location>
        <topology evidence="1">Peripheral membrane protein</topology>
        <orientation evidence="1">Cytoplasmic side</orientation>
    </subcellularLocation>
</comment>
<dbReference type="Pfam" id="PF02881">
    <property type="entry name" value="SRP54_N"/>
    <property type="match status" value="1"/>
</dbReference>
<dbReference type="RefSeq" id="WP_198443413.1">
    <property type="nucleotide sequence ID" value="NZ_CBCSHE010000004.1"/>
</dbReference>
<gene>
    <name evidence="14" type="primary">ftsY</name>
    <name evidence="14" type="ORF">IWA51_04695</name>
</gene>
<dbReference type="SUPFAM" id="SSF47364">
    <property type="entry name" value="Domain of the SRP/SRP receptor G-proteins"/>
    <property type="match status" value="1"/>
</dbReference>
<organism evidence="14 15">
    <name type="scientific">Treponema peruense</name>
    <dbReference type="NCBI Taxonomy" id="2787628"/>
    <lineage>
        <taxon>Bacteria</taxon>
        <taxon>Pseudomonadati</taxon>
        <taxon>Spirochaetota</taxon>
        <taxon>Spirochaetia</taxon>
        <taxon>Spirochaetales</taxon>
        <taxon>Treponemataceae</taxon>
        <taxon>Treponema</taxon>
    </lineage>
</organism>
<evidence type="ECO:0000256" key="10">
    <source>
        <dbReference type="ARBA" id="ARBA00048027"/>
    </source>
</evidence>
<keyword evidence="15" id="KW-1185">Reference proteome</keyword>
<keyword evidence="7" id="KW-0342">GTP-binding</keyword>
<reference evidence="14 15" key="1">
    <citation type="submission" date="2020-11" db="EMBL/GenBank/DDBJ databases">
        <title>Treponema Peruensis nv. sp., first commensal Treponema isolated from human feces.</title>
        <authorList>
            <person name="Belkhou C."/>
            <person name="Raes J."/>
        </authorList>
    </citation>
    <scope>NUCLEOTIDE SEQUENCE [LARGE SCALE GENOMIC DNA]</scope>
    <source>
        <strain evidence="14 15">RCC2812</strain>
    </source>
</reference>
<dbReference type="GO" id="GO:0005525">
    <property type="term" value="F:GTP binding"/>
    <property type="evidence" value="ECO:0007669"/>
    <property type="project" value="UniProtKB-KW"/>
</dbReference>
<dbReference type="InterPro" id="IPR003593">
    <property type="entry name" value="AAA+_ATPase"/>
</dbReference>
<dbReference type="SMART" id="SM00963">
    <property type="entry name" value="SRP54_N"/>
    <property type="match status" value="1"/>
</dbReference>
<evidence type="ECO:0000256" key="9">
    <source>
        <dbReference type="ARBA" id="ARBA00023170"/>
    </source>
</evidence>
<name>A0A7T3V684_9SPIR</name>